<dbReference type="RefSeq" id="WP_150926099.1">
    <property type="nucleotide sequence ID" value="NZ_CP044232.1"/>
</dbReference>
<dbReference type="InterPro" id="IPR035959">
    <property type="entry name" value="RutC-like_sf"/>
</dbReference>
<dbReference type="PANTHER" id="PTHR11803">
    <property type="entry name" value="2-IMINOBUTANOATE/2-IMINOPROPANOATE DEAMINASE RIDA"/>
    <property type="match status" value="1"/>
</dbReference>
<reference evidence="3" key="1">
    <citation type="submission" date="2019-09" db="EMBL/GenBank/DDBJ databases">
        <title>Mumia zhuanghuii sp. nov. isolated from the intestinal contents of plateau pika (Ochotona curzoniae) in the Qinghai-Tibet plateau of China.</title>
        <authorList>
            <person name="Tian Z."/>
        </authorList>
    </citation>
    <scope>NUCLEOTIDE SEQUENCE [LARGE SCALE GENOMIC DNA]</scope>
    <source>
        <strain evidence="3">L-031</strain>
    </source>
</reference>
<organism evidence="2 3">
    <name type="scientific">Microbacterium lushaniae</name>
    <dbReference type="NCBI Taxonomy" id="2614639"/>
    <lineage>
        <taxon>Bacteria</taxon>
        <taxon>Bacillati</taxon>
        <taxon>Actinomycetota</taxon>
        <taxon>Actinomycetes</taxon>
        <taxon>Micrococcales</taxon>
        <taxon>Microbacteriaceae</taxon>
        <taxon>Microbacterium</taxon>
    </lineage>
</organism>
<dbReference type="InterPro" id="IPR006175">
    <property type="entry name" value="YjgF/YER057c/UK114"/>
</dbReference>
<keyword evidence="3" id="KW-1185">Reference proteome</keyword>
<dbReference type="Gene3D" id="3.30.1330.40">
    <property type="entry name" value="RutC-like"/>
    <property type="match status" value="1"/>
</dbReference>
<evidence type="ECO:0000313" key="3">
    <source>
        <dbReference type="Proteomes" id="UP000325516"/>
    </source>
</evidence>
<dbReference type="KEGG" id="mlz:F6J85_14570"/>
<name>A0A5J6L6A0_9MICO</name>
<dbReference type="AlphaFoldDB" id="A0A5J6L6A0"/>
<dbReference type="PANTHER" id="PTHR11803:SF58">
    <property type="entry name" value="PROTEIN HMF1-RELATED"/>
    <property type="match status" value="1"/>
</dbReference>
<dbReference type="CDD" id="cd00448">
    <property type="entry name" value="YjgF_YER057c_UK114_family"/>
    <property type="match status" value="1"/>
</dbReference>
<dbReference type="GO" id="GO:0019239">
    <property type="term" value="F:deaminase activity"/>
    <property type="evidence" value="ECO:0007669"/>
    <property type="project" value="TreeGrafter"/>
</dbReference>
<dbReference type="SUPFAM" id="SSF55298">
    <property type="entry name" value="YjgF-like"/>
    <property type="match status" value="1"/>
</dbReference>
<dbReference type="Pfam" id="PF01042">
    <property type="entry name" value="Ribonuc_L-PSP"/>
    <property type="match status" value="1"/>
</dbReference>
<gene>
    <name evidence="2" type="ORF">F6J85_14570</name>
</gene>
<evidence type="ECO:0000313" key="2">
    <source>
        <dbReference type="EMBL" id="QEW04189.1"/>
    </source>
</evidence>
<protein>
    <submittedName>
        <fullName evidence="2">RidA family protein</fullName>
    </submittedName>
</protein>
<proteinExistence type="inferred from homology"/>
<dbReference type="GO" id="GO:0005829">
    <property type="term" value="C:cytosol"/>
    <property type="evidence" value="ECO:0007669"/>
    <property type="project" value="TreeGrafter"/>
</dbReference>
<accession>A0A5J6L6A0</accession>
<comment type="similarity">
    <text evidence="1">Belongs to the RutC family.</text>
</comment>
<sequence length="135" mass="13623">MTRFTTVINPENLAGNPAFAQGVITEAGRTIYVGGQNGVDTTGALVEGLEAQTAQAIRNVLTVLEAAGTGPENVARLSIHLLDGSDPRAAFAASGAVWGNHPTAITVLLVSGLARPGALVEIDAIATVPPRTGAA</sequence>
<evidence type="ECO:0000256" key="1">
    <source>
        <dbReference type="ARBA" id="ARBA00010552"/>
    </source>
</evidence>
<dbReference type="EMBL" id="CP044232">
    <property type="protein sequence ID" value="QEW04189.1"/>
    <property type="molecule type" value="Genomic_DNA"/>
</dbReference>
<dbReference type="Proteomes" id="UP000325516">
    <property type="component" value="Chromosome"/>
</dbReference>